<evidence type="ECO:0000256" key="1">
    <source>
        <dbReference type="SAM" id="Phobius"/>
    </source>
</evidence>
<accession>A0A3N4JB10</accession>
<keyword evidence="3" id="KW-1185">Reference proteome</keyword>
<keyword evidence="1" id="KW-0812">Transmembrane</keyword>
<evidence type="ECO:0000313" key="2">
    <source>
        <dbReference type="EMBL" id="RPA95415.1"/>
    </source>
</evidence>
<feature type="transmembrane region" description="Helical" evidence="1">
    <location>
        <begin position="12"/>
        <end position="34"/>
    </location>
</feature>
<dbReference type="AlphaFoldDB" id="A0A3N4JB10"/>
<organism evidence="2 3">
    <name type="scientific">Choiromyces venosus 120613-1</name>
    <dbReference type="NCBI Taxonomy" id="1336337"/>
    <lineage>
        <taxon>Eukaryota</taxon>
        <taxon>Fungi</taxon>
        <taxon>Dikarya</taxon>
        <taxon>Ascomycota</taxon>
        <taxon>Pezizomycotina</taxon>
        <taxon>Pezizomycetes</taxon>
        <taxon>Pezizales</taxon>
        <taxon>Tuberaceae</taxon>
        <taxon>Choiromyces</taxon>
    </lineage>
</organism>
<name>A0A3N4JB10_9PEZI</name>
<dbReference type="Proteomes" id="UP000276215">
    <property type="component" value="Unassembled WGS sequence"/>
</dbReference>
<protein>
    <submittedName>
        <fullName evidence="2">Uncharacterized protein</fullName>
    </submittedName>
</protein>
<sequence>MTWPIEELRHMPFIQVFLPTYLPTYTGSFLYGLVYRRNFSDKRTSLIDHNMALRLKDRAASWKLELLALAPRGKIITSERRYSCL</sequence>
<reference evidence="2 3" key="1">
    <citation type="journal article" date="2018" name="Nat. Ecol. Evol.">
        <title>Pezizomycetes genomes reveal the molecular basis of ectomycorrhizal truffle lifestyle.</title>
        <authorList>
            <person name="Murat C."/>
            <person name="Payen T."/>
            <person name="Noel B."/>
            <person name="Kuo A."/>
            <person name="Morin E."/>
            <person name="Chen J."/>
            <person name="Kohler A."/>
            <person name="Krizsan K."/>
            <person name="Balestrini R."/>
            <person name="Da Silva C."/>
            <person name="Montanini B."/>
            <person name="Hainaut M."/>
            <person name="Levati E."/>
            <person name="Barry K.W."/>
            <person name="Belfiori B."/>
            <person name="Cichocki N."/>
            <person name="Clum A."/>
            <person name="Dockter R.B."/>
            <person name="Fauchery L."/>
            <person name="Guy J."/>
            <person name="Iotti M."/>
            <person name="Le Tacon F."/>
            <person name="Lindquist E.A."/>
            <person name="Lipzen A."/>
            <person name="Malagnac F."/>
            <person name="Mello A."/>
            <person name="Molinier V."/>
            <person name="Miyauchi S."/>
            <person name="Poulain J."/>
            <person name="Riccioni C."/>
            <person name="Rubini A."/>
            <person name="Sitrit Y."/>
            <person name="Splivallo R."/>
            <person name="Traeger S."/>
            <person name="Wang M."/>
            <person name="Zifcakova L."/>
            <person name="Wipf D."/>
            <person name="Zambonelli A."/>
            <person name="Paolocci F."/>
            <person name="Nowrousian M."/>
            <person name="Ottonello S."/>
            <person name="Baldrian P."/>
            <person name="Spatafora J.W."/>
            <person name="Henrissat B."/>
            <person name="Nagy L.G."/>
            <person name="Aury J.M."/>
            <person name="Wincker P."/>
            <person name="Grigoriev I.V."/>
            <person name="Bonfante P."/>
            <person name="Martin F.M."/>
        </authorList>
    </citation>
    <scope>NUCLEOTIDE SEQUENCE [LARGE SCALE GENOMIC DNA]</scope>
    <source>
        <strain evidence="2 3">120613-1</strain>
    </source>
</reference>
<proteinExistence type="predicted"/>
<dbReference type="EMBL" id="ML120426">
    <property type="protein sequence ID" value="RPA95415.1"/>
    <property type="molecule type" value="Genomic_DNA"/>
</dbReference>
<keyword evidence="1" id="KW-0472">Membrane</keyword>
<gene>
    <name evidence="2" type="ORF">L873DRAFT_1812924</name>
</gene>
<evidence type="ECO:0000313" key="3">
    <source>
        <dbReference type="Proteomes" id="UP000276215"/>
    </source>
</evidence>
<keyword evidence="1" id="KW-1133">Transmembrane helix</keyword>